<dbReference type="InterPro" id="IPR014001">
    <property type="entry name" value="Helicase_ATP-bd"/>
</dbReference>
<dbReference type="RefSeq" id="WP_380130016.1">
    <property type="nucleotide sequence ID" value="NZ_JBHSEG010000008.1"/>
</dbReference>
<keyword evidence="4" id="KW-0067">ATP-binding</keyword>
<dbReference type="GO" id="GO:0004386">
    <property type="term" value="F:helicase activity"/>
    <property type="evidence" value="ECO:0007669"/>
    <property type="project" value="UniProtKB-KW"/>
</dbReference>
<dbReference type="InterPro" id="IPR001650">
    <property type="entry name" value="Helicase_C-like"/>
</dbReference>
<evidence type="ECO:0000256" key="1">
    <source>
        <dbReference type="SAM" id="Coils"/>
    </source>
</evidence>
<protein>
    <submittedName>
        <fullName evidence="4">DEAD/DEAH box helicase family protein</fullName>
    </submittedName>
</protein>
<dbReference type="InterPro" id="IPR006935">
    <property type="entry name" value="Helicase/UvrB_N"/>
</dbReference>
<keyword evidence="4" id="KW-0347">Helicase</keyword>
<dbReference type="Gene3D" id="3.40.50.300">
    <property type="entry name" value="P-loop containing nucleotide triphosphate hydrolases"/>
    <property type="match status" value="2"/>
</dbReference>
<name>A0ABV8YEF4_9DEIO</name>
<dbReference type="Gene3D" id="3.40.960.10">
    <property type="entry name" value="VSR Endonuclease"/>
    <property type="match status" value="1"/>
</dbReference>
<feature type="coiled-coil region" evidence="1">
    <location>
        <begin position="637"/>
        <end position="664"/>
    </location>
</feature>
<evidence type="ECO:0000259" key="2">
    <source>
        <dbReference type="PROSITE" id="PS51192"/>
    </source>
</evidence>
<feature type="domain" description="Helicase ATP-binding" evidence="2">
    <location>
        <begin position="183"/>
        <end position="343"/>
    </location>
</feature>
<dbReference type="Pfam" id="PF04851">
    <property type="entry name" value="ResIII"/>
    <property type="match status" value="1"/>
</dbReference>
<dbReference type="PROSITE" id="PS51192">
    <property type="entry name" value="HELICASE_ATP_BIND_1"/>
    <property type="match status" value="1"/>
</dbReference>
<comment type="caution">
    <text evidence="4">The sequence shown here is derived from an EMBL/GenBank/DDBJ whole genome shotgun (WGS) entry which is preliminary data.</text>
</comment>
<dbReference type="Pfam" id="PF00271">
    <property type="entry name" value="Helicase_C"/>
    <property type="match status" value="1"/>
</dbReference>
<dbReference type="InterPro" id="IPR027417">
    <property type="entry name" value="P-loop_NTPase"/>
</dbReference>
<keyword evidence="4" id="KW-0378">Hydrolase</keyword>
<evidence type="ECO:0000259" key="3">
    <source>
        <dbReference type="PROSITE" id="PS51194"/>
    </source>
</evidence>
<keyword evidence="1" id="KW-0175">Coiled coil</keyword>
<dbReference type="PANTHER" id="PTHR47396:SF1">
    <property type="entry name" value="ATP-DEPENDENT HELICASE IRC3-RELATED"/>
    <property type="match status" value="1"/>
</dbReference>
<dbReference type="SMART" id="SM00487">
    <property type="entry name" value="DEXDc"/>
    <property type="match status" value="1"/>
</dbReference>
<dbReference type="PROSITE" id="PS51194">
    <property type="entry name" value="HELICASE_CTER"/>
    <property type="match status" value="1"/>
</dbReference>
<evidence type="ECO:0000313" key="5">
    <source>
        <dbReference type="Proteomes" id="UP001595939"/>
    </source>
</evidence>
<feature type="domain" description="Helicase C-terminal" evidence="3">
    <location>
        <begin position="441"/>
        <end position="587"/>
    </location>
</feature>
<dbReference type="Proteomes" id="UP001595939">
    <property type="component" value="Unassembled WGS sequence"/>
</dbReference>
<gene>
    <name evidence="4" type="ORF">ACFO0P_16115</name>
</gene>
<keyword evidence="4" id="KW-0547">Nucleotide-binding</keyword>
<dbReference type="Pfam" id="PF18741">
    <property type="entry name" value="MTES_1575"/>
    <property type="match status" value="1"/>
</dbReference>
<dbReference type="InterPro" id="IPR050742">
    <property type="entry name" value="Helicase_Restrict-Modif_Enz"/>
</dbReference>
<accession>A0ABV8YEF4</accession>
<dbReference type="SUPFAM" id="SSF52540">
    <property type="entry name" value="P-loop containing nucleoside triphosphate hydrolases"/>
    <property type="match status" value="1"/>
</dbReference>
<evidence type="ECO:0000313" key="4">
    <source>
        <dbReference type="EMBL" id="MFC4455303.1"/>
    </source>
</evidence>
<dbReference type="EMBL" id="JBHSEG010000008">
    <property type="protein sequence ID" value="MFC4455303.1"/>
    <property type="molecule type" value="Genomic_DNA"/>
</dbReference>
<dbReference type="PANTHER" id="PTHR47396">
    <property type="entry name" value="TYPE I RESTRICTION ENZYME ECOKI R PROTEIN"/>
    <property type="match status" value="1"/>
</dbReference>
<dbReference type="InterPro" id="IPR049468">
    <property type="entry name" value="Restrct_endonuc-II-like_dom"/>
</dbReference>
<keyword evidence="5" id="KW-1185">Reference proteome</keyword>
<proteinExistence type="predicted"/>
<organism evidence="4 5">
    <name type="scientific">Deinococcus sonorensis</name>
    <dbReference type="NCBI Taxonomy" id="309891"/>
    <lineage>
        <taxon>Bacteria</taxon>
        <taxon>Thermotogati</taxon>
        <taxon>Deinococcota</taxon>
        <taxon>Deinococci</taxon>
        <taxon>Deinococcales</taxon>
        <taxon>Deinococcaceae</taxon>
        <taxon>Deinococcus</taxon>
    </lineage>
</organism>
<sequence>MPPWYETVPTDSYLEYAFLRWVLFPAVNSGVLPHLTPQAEVGVGDRQYRLDYLLTGEHLRLAIELDGYAYHSDRHAFTHDRFRQNDLQKAGYLVVRFSYDAVRIQTGRCIEQLQAFLRSDPMLARFICPDPVIEMPDMNPDPTFAAFPRPPQAPMSYFDTARQKLSTRPLRTCQCEALAALAEYFRTQGRHAALVMSVGAGKTALGVSACLALTRQRALVVTPGSVIRGTFDRAFDHTAPGNALYGLPGGPLLPGCPPPSVLTLDRDDGPIRSVPREELLAAQVIITNFHSVGLLGQEGGLLSKLEPGDIDLVIVDEAHISAAESYQRIFEHFADARTILMSACFQRLDGRPIDADVVYRYRLIDSIADGHAKHLRMHRFEPDPAQSTYEIVWPDGRREELRGREAVLAVLTDERKLARITAKSNAPIRQIMTTVRCLLDQQAQLLHPVKPRVLFSALGEQHAEQIARLANEAGIPCDFLHHRMPESRIRAIRERFERDAGDLQGVVQLKMLGQGYDFPAITVVAPMRPYASFSEFYQFVGRGVRAIQHPALQGRVSSGDQVLDIVYHAELGLDVHVETICLENDMDPQPLTSAVKGEGTATADVEMSNGSRGRDIAEQADAFVLFERGRTEQRVVHDQERVEQRRAEREVEALAHRYAAYAAENRNPVTFEQFLAIMRQFRD</sequence>
<reference evidence="5" key="1">
    <citation type="journal article" date="2019" name="Int. J. Syst. Evol. Microbiol.">
        <title>The Global Catalogue of Microorganisms (GCM) 10K type strain sequencing project: providing services to taxonomists for standard genome sequencing and annotation.</title>
        <authorList>
            <consortium name="The Broad Institute Genomics Platform"/>
            <consortium name="The Broad Institute Genome Sequencing Center for Infectious Disease"/>
            <person name="Wu L."/>
            <person name="Ma J."/>
        </authorList>
    </citation>
    <scope>NUCLEOTIDE SEQUENCE [LARGE SCALE GENOMIC DNA]</scope>
    <source>
        <strain evidence="5">CCUG 39970</strain>
    </source>
</reference>